<accession>A0A8K0TFE8</accession>
<proteinExistence type="predicted"/>
<sequence>MSTAAVAGFVACSALNAYPQCLPPVSRGHHAQPTIRASRELFHWYVTRHVSLLSCSILRQSIIQLAFCLFPNPGHQLAVDAPLLRLKPHSFRRCLLLPVASETAKTPYFYGEGRLGDPGRVSLGGKRATRRPTAEAHREAFGPDSGPAPDHSASGPGGCRDPFFLHS</sequence>
<dbReference type="Proteomes" id="UP000813385">
    <property type="component" value="Unassembled WGS sequence"/>
</dbReference>
<feature type="compositionally biased region" description="Basic and acidic residues" evidence="1">
    <location>
        <begin position="132"/>
        <end position="141"/>
    </location>
</feature>
<comment type="caution">
    <text evidence="2">The sequence shown here is derived from an EMBL/GenBank/DDBJ whole genome shotgun (WGS) entry which is preliminary data.</text>
</comment>
<keyword evidence="3" id="KW-1185">Reference proteome</keyword>
<evidence type="ECO:0000313" key="3">
    <source>
        <dbReference type="Proteomes" id="UP000813385"/>
    </source>
</evidence>
<name>A0A8K0TFE8_9PEZI</name>
<evidence type="ECO:0000256" key="1">
    <source>
        <dbReference type="SAM" id="MobiDB-lite"/>
    </source>
</evidence>
<reference evidence="2" key="1">
    <citation type="journal article" date="2021" name="Nat. Commun.">
        <title>Genetic determinants of endophytism in the Arabidopsis root mycobiome.</title>
        <authorList>
            <person name="Mesny F."/>
            <person name="Miyauchi S."/>
            <person name="Thiergart T."/>
            <person name="Pickel B."/>
            <person name="Atanasova L."/>
            <person name="Karlsson M."/>
            <person name="Huettel B."/>
            <person name="Barry K.W."/>
            <person name="Haridas S."/>
            <person name="Chen C."/>
            <person name="Bauer D."/>
            <person name="Andreopoulos W."/>
            <person name="Pangilinan J."/>
            <person name="LaButti K."/>
            <person name="Riley R."/>
            <person name="Lipzen A."/>
            <person name="Clum A."/>
            <person name="Drula E."/>
            <person name="Henrissat B."/>
            <person name="Kohler A."/>
            <person name="Grigoriev I.V."/>
            <person name="Martin F.M."/>
            <person name="Hacquard S."/>
        </authorList>
    </citation>
    <scope>NUCLEOTIDE SEQUENCE</scope>
    <source>
        <strain evidence="2">MPI-CAGE-AT-0016</strain>
    </source>
</reference>
<dbReference type="EMBL" id="JAGPXD010000005">
    <property type="protein sequence ID" value="KAH7354344.1"/>
    <property type="molecule type" value="Genomic_DNA"/>
</dbReference>
<dbReference type="AlphaFoldDB" id="A0A8K0TFE8"/>
<organism evidence="2 3">
    <name type="scientific">Plectosphaerella cucumerina</name>
    <dbReference type="NCBI Taxonomy" id="40658"/>
    <lineage>
        <taxon>Eukaryota</taxon>
        <taxon>Fungi</taxon>
        <taxon>Dikarya</taxon>
        <taxon>Ascomycota</taxon>
        <taxon>Pezizomycotina</taxon>
        <taxon>Sordariomycetes</taxon>
        <taxon>Hypocreomycetidae</taxon>
        <taxon>Glomerellales</taxon>
        <taxon>Plectosphaerellaceae</taxon>
        <taxon>Plectosphaerella</taxon>
    </lineage>
</organism>
<gene>
    <name evidence="2" type="ORF">B0T11DRAFT_126997</name>
</gene>
<evidence type="ECO:0000313" key="2">
    <source>
        <dbReference type="EMBL" id="KAH7354344.1"/>
    </source>
</evidence>
<feature type="region of interest" description="Disordered" evidence="1">
    <location>
        <begin position="120"/>
        <end position="167"/>
    </location>
</feature>
<protein>
    <submittedName>
        <fullName evidence="2">Uncharacterized protein</fullName>
    </submittedName>
</protein>